<sequence length="211" mass="24741">MSFFSELVSDFVSGGQPQQQQQRPQVPYPWQARWDNEQGRWVFVNEQTGERTFDQASLGLRNEVQNDEYRFDNDVRNDVNRVEDAPEDAAMWAGRKVQDIEDAPEDVANWAGRKEQDFDNDVNRFDNRVESRFDNAVNDVEDAPENVAGWLGRKIQDVEDIPQDIKGDFERPFQRVDQKIDNAEGDIRRFDQSVESSYDQGREEGMRDDRW</sequence>
<dbReference type="InterPro" id="IPR001202">
    <property type="entry name" value="WW_dom"/>
</dbReference>
<keyword evidence="4" id="KW-1185">Reference proteome</keyword>
<dbReference type="SUPFAM" id="SSF51045">
    <property type="entry name" value="WW domain"/>
    <property type="match status" value="1"/>
</dbReference>
<organism evidence="3 4">
    <name type="scientific">Lepidopterella palustris CBS 459.81</name>
    <dbReference type="NCBI Taxonomy" id="1314670"/>
    <lineage>
        <taxon>Eukaryota</taxon>
        <taxon>Fungi</taxon>
        <taxon>Dikarya</taxon>
        <taxon>Ascomycota</taxon>
        <taxon>Pezizomycotina</taxon>
        <taxon>Dothideomycetes</taxon>
        <taxon>Pleosporomycetidae</taxon>
        <taxon>Mytilinidiales</taxon>
        <taxon>Argynnaceae</taxon>
        <taxon>Lepidopterella</taxon>
    </lineage>
</organism>
<proteinExistence type="predicted"/>
<evidence type="ECO:0000256" key="1">
    <source>
        <dbReference type="SAM" id="MobiDB-lite"/>
    </source>
</evidence>
<name>A0A8E2EG32_9PEZI</name>
<dbReference type="OrthoDB" id="2367685at2759"/>
<feature type="compositionally biased region" description="Basic and acidic residues" evidence="1">
    <location>
        <begin position="200"/>
        <end position="211"/>
    </location>
</feature>
<evidence type="ECO:0000313" key="4">
    <source>
        <dbReference type="Proteomes" id="UP000250266"/>
    </source>
</evidence>
<dbReference type="EMBL" id="KV744862">
    <property type="protein sequence ID" value="OCK83392.1"/>
    <property type="molecule type" value="Genomic_DNA"/>
</dbReference>
<reference evidence="3 4" key="1">
    <citation type="journal article" date="2016" name="Nat. Commun.">
        <title>Ectomycorrhizal ecology is imprinted in the genome of the dominant symbiotic fungus Cenococcum geophilum.</title>
        <authorList>
            <consortium name="DOE Joint Genome Institute"/>
            <person name="Peter M."/>
            <person name="Kohler A."/>
            <person name="Ohm R.A."/>
            <person name="Kuo A."/>
            <person name="Krutzmann J."/>
            <person name="Morin E."/>
            <person name="Arend M."/>
            <person name="Barry K.W."/>
            <person name="Binder M."/>
            <person name="Choi C."/>
            <person name="Clum A."/>
            <person name="Copeland A."/>
            <person name="Grisel N."/>
            <person name="Haridas S."/>
            <person name="Kipfer T."/>
            <person name="LaButti K."/>
            <person name="Lindquist E."/>
            <person name="Lipzen A."/>
            <person name="Maire R."/>
            <person name="Meier B."/>
            <person name="Mihaltcheva S."/>
            <person name="Molinier V."/>
            <person name="Murat C."/>
            <person name="Poggeler S."/>
            <person name="Quandt C.A."/>
            <person name="Sperisen C."/>
            <person name="Tritt A."/>
            <person name="Tisserant E."/>
            <person name="Crous P.W."/>
            <person name="Henrissat B."/>
            <person name="Nehls U."/>
            <person name="Egli S."/>
            <person name="Spatafora J.W."/>
            <person name="Grigoriev I.V."/>
            <person name="Martin F.M."/>
        </authorList>
    </citation>
    <scope>NUCLEOTIDE SEQUENCE [LARGE SCALE GENOMIC DNA]</scope>
    <source>
        <strain evidence="3 4">CBS 459.81</strain>
    </source>
</reference>
<feature type="compositionally biased region" description="Basic and acidic residues" evidence="1">
    <location>
        <begin position="180"/>
        <end position="192"/>
    </location>
</feature>
<dbReference type="Proteomes" id="UP000250266">
    <property type="component" value="Unassembled WGS sequence"/>
</dbReference>
<protein>
    <recommendedName>
        <fullName evidence="2">WW domain-containing protein</fullName>
    </recommendedName>
</protein>
<dbReference type="Pfam" id="PF00397">
    <property type="entry name" value="WW"/>
    <property type="match status" value="1"/>
</dbReference>
<accession>A0A8E2EG32</accession>
<feature type="region of interest" description="Disordered" evidence="1">
    <location>
        <begin position="1"/>
        <end position="27"/>
    </location>
</feature>
<evidence type="ECO:0000259" key="2">
    <source>
        <dbReference type="Pfam" id="PF00397"/>
    </source>
</evidence>
<evidence type="ECO:0000313" key="3">
    <source>
        <dbReference type="EMBL" id="OCK83392.1"/>
    </source>
</evidence>
<feature type="domain" description="WW" evidence="2">
    <location>
        <begin position="27"/>
        <end position="54"/>
    </location>
</feature>
<gene>
    <name evidence="3" type="ORF">K432DRAFT_440883</name>
</gene>
<feature type="compositionally biased region" description="Low complexity" evidence="1">
    <location>
        <begin position="16"/>
        <end position="27"/>
    </location>
</feature>
<dbReference type="InterPro" id="IPR036020">
    <property type="entry name" value="WW_dom_sf"/>
</dbReference>
<dbReference type="AlphaFoldDB" id="A0A8E2EG32"/>
<feature type="region of interest" description="Disordered" evidence="1">
    <location>
        <begin position="180"/>
        <end position="211"/>
    </location>
</feature>